<dbReference type="AlphaFoldDB" id="I3NN61"/>
<evidence type="ECO:0000256" key="1">
    <source>
        <dbReference type="ARBA" id="ARBA00001933"/>
    </source>
</evidence>
<dbReference type="EMBL" id="JF429418">
    <property type="protein sequence ID" value="ADZ13549.1"/>
    <property type="molecule type" value="Genomic_DNA"/>
</dbReference>
<evidence type="ECO:0000256" key="4">
    <source>
        <dbReference type="ARBA" id="ARBA00038302"/>
    </source>
</evidence>
<proteinExistence type="inferred from homology"/>
<accession>I3NN61</accession>
<evidence type="ECO:0000313" key="8">
    <source>
        <dbReference type="EMBL" id="ADZ13549.1"/>
    </source>
</evidence>
<keyword evidence="2 5" id="KW-0663">Pyridoxal phosphate</keyword>
<dbReference type="GO" id="GO:0019752">
    <property type="term" value="P:carboxylic acid metabolic process"/>
    <property type="evidence" value="ECO:0007669"/>
    <property type="project" value="InterPro"/>
</dbReference>
<evidence type="ECO:0000256" key="5">
    <source>
        <dbReference type="PIRSR" id="PIRSR602129-50"/>
    </source>
</evidence>
<dbReference type="SUPFAM" id="SSF53383">
    <property type="entry name" value="PLP-dependent transferases"/>
    <property type="match status" value="1"/>
</dbReference>
<dbReference type="GO" id="GO:0030170">
    <property type="term" value="F:pyridoxal phosphate binding"/>
    <property type="evidence" value="ECO:0007669"/>
    <property type="project" value="InterPro"/>
</dbReference>
<evidence type="ECO:0000256" key="6">
    <source>
        <dbReference type="RuleBase" id="RU000382"/>
    </source>
</evidence>
<dbReference type="GO" id="GO:0004058">
    <property type="term" value="F:aromatic-L-amino-acid decarboxylase activity"/>
    <property type="evidence" value="ECO:0007669"/>
    <property type="project" value="UniProtKB-ARBA"/>
</dbReference>
<dbReference type="InterPro" id="IPR015424">
    <property type="entry name" value="PyrdxlP-dep_Trfase"/>
</dbReference>
<evidence type="ECO:0000256" key="2">
    <source>
        <dbReference type="ARBA" id="ARBA00022898"/>
    </source>
</evidence>
<evidence type="ECO:0000256" key="7">
    <source>
        <dbReference type="SAM" id="MobiDB-lite"/>
    </source>
</evidence>
<dbReference type="InterPro" id="IPR002129">
    <property type="entry name" value="PyrdxlP-dep_de-COase"/>
</dbReference>
<keyword evidence="3 6" id="KW-0456">Lyase</keyword>
<dbReference type="GO" id="GO:0004068">
    <property type="term" value="F:aspartate 1-decarboxylase activity"/>
    <property type="evidence" value="ECO:0007669"/>
    <property type="project" value="TreeGrafter"/>
</dbReference>
<feature type="modified residue" description="N6-(pyridoxal phosphate)lysine" evidence="5">
    <location>
        <position position="274"/>
    </location>
</feature>
<comment type="similarity">
    <text evidence="4">Belongs to the group II decarboxylase family. Sphingosine-1-phosphate lyase subfamily.</text>
</comment>
<feature type="region of interest" description="Disordered" evidence="7">
    <location>
        <begin position="1"/>
        <end position="45"/>
    </location>
</feature>
<dbReference type="InterPro" id="IPR015421">
    <property type="entry name" value="PyrdxlP-dep_Trfase_major"/>
</dbReference>
<dbReference type="PANTHER" id="PTHR42735">
    <property type="match status" value="1"/>
</dbReference>
<dbReference type="InterPro" id="IPR015422">
    <property type="entry name" value="PyrdxlP-dep_Trfase_small"/>
</dbReference>
<protein>
    <submittedName>
        <fullName evidence="8">YtkL</fullName>
    </submittedName>
</protein>
<reference evidence="8" key="1">
    <citation type="journal article" date="2012" name="J. Am. Chem. Soc.">
        <title>Characterization of yatakemycin gene cluster revealing a radical S-adenosylmethionine dependent methyltransferase and highlighting spirocyclopropane biosynthesis.</title>
        <authorList>
            <person name="Huang W."/>
            <person name="Xu H."/>
            <person name="Li Y."/>
            <person name="Zhang F."/>
            <person name="Chen X.Y."/>
            <person name="He Q.L."/>
            <person name="Igarashi Y."/>
            <person name="Tang G.L."/>
        </authorList>
    </citation>
    <scope>NUCLEOTIDE SEQUENCE</scope>
    <source>
        <strain evidence="8">TP-A2060</strain>
    </source>
</reference>
<name>I3NN61_9ACTN</name>
<dbReference type="Gene3D" id="3.40.640.10">
    <property type="entry name" value="Type I PLP-dependent aspartate aminotransferase-like (Major domain)"/>
    <property type="match status" value="1"/>
</dbReference>
<evidence type="ECO:0000256" key="3">
    <source>
        <dbReference type="ARBA" id="ARBA00023239"/>
    </source>
</evidence>
<dbReference type="InterPro" id="IPR050477">
    <property type="entry name" value="GrpII_AminoAcid_Decarb"/>
</dbReference>
<comment type="cofactor">
    <cofactor evidence="1 5 6">
        <name>pyridoxal 5'-phosphate</name>
        <dbReference type="ChEBI" id="CHEBI:597326"/>
    </cofactor>
</comment>
<dbReference type="GO" id="GO:0015937">
    <property type="term" value="P:coenzyme A biosynthetic process"/>
    <property type="evidence" value="ECO:0007669"/>
    <property type="project" value="TreeGrafter"/>
</dbReference>
<dbReference type="Gene3D" id="3.90.1150.10">
    <property type="entry name" value="Aspartate Aminotransferase, domain 1"/>
    <property type="match status" value="1"/>
</dbReference>
<dbReference type="PANTHER" id="PTHR42735:SF6">
    <property type="entry name" value="SPHINGOSINE-1-PHOSPHATE LYASE 1"/>
    <property type="match status" value="1"/>
</dbReference>
<organism evidence="8">
    <name type="scientific">Streptomyces sp. TP-A2060</name>
    <dbReference type="NCBI Taxonomy" id="991125"/>
    <lineage>
        <taxon>Bacteria</taxon>
        <taxon>Bacillati</taxon>
        <taxon>Actinomycetota</taxon>
        <taxon>Actinomycetes</taxon>
        <taxon>Kitasatosporales</taxon>
        <taxon>Streptomycetaceae</taxon>
        <taxon>Streptomyces</taxon>
    </lineage>
</organism>
<dbReference type="Pfam" id="PF00282">
    <property type="entry name" value="Pyridoxal_deC"/>
    <property type="match status" value="1"/>
</dbReference>
<sequence>MAPATPSAPGADTTPSRTPYPPSARPAHPSNALAPTAPWEPWESWDDGLATPQVLEEIRRLRADDHDYADGTVFNSISSEPFEPARQVFAEHLSTNMGDHRIFPSLPRVTALVTRMLGDLLGAPDAGGVPTSGATEANLLAVLAAVRNHSGPGRPRIVLARNAHFSFEKILAMLPVEPVWIGLDDRFRADTAVFRAAVASRPALAVLTSGTSECGAVDDIGTIAPYAASLGVPVHVDGATGGFLVPFAREFGHPISGTGFEIHGVESVSVDPHKYGGAPIPSGYLLVRDAAALEPLRSPSHYQGAADHFGLLGTRPGAALLATYAVLRQQGRAGYRAAAREVFRLRSATLELLDRAGLPVAFPPDLMVVGVACPDPAAVQSEMERRGLIVSVSRRFGFVRLVIHLHQTDEQLAHLVDQLAEAVKEVSA</sequence>